<dbReference type="EMBL" id="OBQC01000008">
    <property type="protein sequence ID" value="SOC40494.1"/>
    <property type="molecule type" value="Genomic_DNA"/>
</dbReference>
<proteinExistence type="inferred from homology"/>
<comment type="subcellular location">
    <subcellularLocation>
        <location evidence="1">Cell membrane</location>
        <topology evidence="1">Multi-pass membrane protein</topology>
    </subcellularLocation>
</comment>
<evidence type="ECO:0000313" key="9">
    <source>
        <dbReference type="Proteomes" id="UP000219252"/>
    </source>
</evidence>
<keyword evidence="3" id="KW-1003">Cell membrane</keyword>
<dbReference type="OrthoDB" id="2416742at2"/>
<dbReference type="Proteomes" id="UP000219252">
    <property type="component" value="Unassembled WGS sequence"/>
</dbReference>
<evidence type="ECO:0000313" key="8">
    <source>
        <dbReference type="EMBL" id="SOC40494.1"/>
    </source>
</evidence>
<keyword evidence="5 7" id="KW-1133">Transmembrane helix</keyword>
<accession>A0A285UEX1</accession>
<evidence type="ECO:0000256" key="1">
    <source>
        <dbReference type="ARBA" id="ARBA00004651"/>
    </source>
</evidence>
<organism evidence="8 9">
    <name type="scientific">Ureibacillus acetophenoni</name>
    <dbReference type="NCBI Taxonomy" id="614649"/>
    <lineage>
        <taxon>Bacteria</taxon>
        <taxon>Bacillati</taxon>
        <taxon>Bacillota</taxon>
        <taxon>Bacilli</taxon>
        <taxon>Bacillales</taxon>
        <taxon>Caryophanaceae</taxon>
        <taxon>Ureibacillus</taxon>
    </lineage>
</organism>
<evidence type="ECO:0000256" key="7">
    <source>
        <dbReference type="SAM" id="Phobius"/>
    </source>
</evidence>
<dbReference type="RefSeq" id="WP_097149799.1">
    <property type="nucleotide sequence ID" value="NZ_OBQC01000008.1"/>
</dbReference>
<dbReference type="InterPro" id="IPR003317">
    <property type="entry name" value="Cyt-d_oxidase_su2"/>
</dbReference>
<protein>
    <submittedName>
        <fullName evidence="8">Cytochrome bd-I ubiquinol oxidase subunit 2 apoprotein</fullName>
    </submittedName>
</protein>
<evidence type="ECO:0000256" key="6">
    <source>
        <dbReference type="ARBA" id="ARBA00023136"/>
    </source>
</evidence>
<feature type="transmembrane region" description="Helical" evidence="7">
    <location>
        <begin position="301"/>
        <end position="323"/>
    </location>
</feature>
<feature type="transmembrane region" description="Helical" evidence="7">
    <location>
        <begin position="117"/>
        <end position="142"/>
    </location>
</feature>
<gene>
    <name evidence="8" type="ORF">SAMN05877842_10835</name>
</gene>
<feature type="transmembrane region" description="Helical" evidence="7">
    <location>
        <begin position="12"/>
        <end position="34"/>
    </location>
</feature>
<feature type="transmembrane region" description="Helical" evidence="7">
    <location>
        <begin position="162"/>
        <end position="187"/>
    </location>
</feature>
<dbReference type="GO" id="GO:0005886">
    <property type="term" value="C:plasma membrane"/>
    <property type="evidence" value="ECO:0007669"/>
    <property type="project" value="UniProtKB-SubCell"/>
</dbReference>
<keyword evidence="9" id="KW-1185">Reference proteome</keyword>
<feature type="transmembrane region" description="Helical" evidence="7">
    <location>
        <begin position="80"/>
        <end position="105"/>
    </location>
</feature>
<evidence type="ECO:0000256" key="3">
    <source>
        <dbReference type="ARBA" id="ARBA00022475"/>
    </source>
</evidence>
<evidence type="ECO:0000256" key="5">
    <source>
        <dbReference type="ARBA" id="ARBA00022989"/>
    </source>
</evidence>
<dbReference type="AlphaFoldDB" id="A0A285UEX1"/>
<reference evidence="9" key="1">
    <citation type="submission" date="2017-08" db="EMBL/GenBank/DDBJ databases">
        <authorList>
            <person name="Varghese N."/>
            <person name="Submissions S."/>
        </authorList>
    </citation>
    <scope>NUCLEOTIDE SEQUENCE [LARGE SCALE GENOMIC DNA]</scope>
    <source>
        <strain evidence="9">JC23</strain>
    </source>
</reference>
<name>A0A285UEX1_9BACL</name>
<evidence type="ECO:0000256" key="2">
    <source>
        <dbReference type="ARBA" id="ARBA00007543"/>
    </source>
</evidence>
<feature type="transmembrane region" description="Helical" evidence="7">
    <location>
        <begin position="234"/>
        <end position="253"/>
    </location>
</feature>
<keyword evidence="4 7" id="KW-0812">Transmembrane</keyword>
<dbReference type="Pfam" id="PF02322">
    <property type="entry name" value="Cyt_bd_oxida_II"/>
    <property type="match status" value="1"/>
</dbReference>
<evidence type="ECO:0000256" key="4">
    <source>
        <dbReference type="ARBA" id="ARBA00022692"/>
    </source>
</evidence>
<feature type="transmembrane region" description="Helical" evidence="7">
    <location>
        <begin position="260"/>
        <end position="281"/>
    </location>
</feature>
<keyword evidence="6 7" id="KW-0472">Membrane</keyword>
<sequence>MSLEILGITVLWTFLFGYIIVASIDFGAGFFNAYSLLTNRSHILTNIIQRYLSPVWEVTNVFLVFFFVGIVGFFPQTAYYYGTLLLVPVSISIILLAVRGSYYAFESYGSSGHKGYAFAYGLSGLLIPASLSVVLTISEGGFVDVVNGHPELDYWKLYTSPLSWSIVLLSVAAVLYISAVFLTWYAWKAKDLEATNLMRKYALIWSIPLIITAAGIIVELRAHNKIHYENIVKLWPVFTLSAILFLITLYFIWKKQSYGMSVVLLILQFAFAFFAYGFSHYPYLLYPHLTIHEGFTNQEMAIALVIVFILGLCLLIPSLYLLFRLFLFNKEYVTGERKDHA</sequence>
<comment type="similarity">
    <text evidence="2">Belongs to the cytochrome ubiquinol oxidase subunit 2 family.</text>
</comment>
<feature type="transmembrane region" description="Helical" evidence="7">
    <location>
        <begin position="202"/>
        <end position="222"/>
    </location>
</feature>
<feature type="transmembrane region" description="Helical" evidence="7">
    <location>
        <begin position="55"/>
        <end position="74"/>
    </location>
</feature>